<proteinExistence type="predicted"/>
<evidence type="ECO:0008006" key="2">
    <source>
        <dbReference type="Google" id="ProtNLM"/>
    </source>
</evidence>
<evidence type="ECO:0000313" key="1">
    <source>
        <dbReference type="EMBL" id="XCC93528.1"/>
    </source>
</evidence>
<sequence>MTHSQPLAVRESRAAQLLDMPPACFRALVAQGALPPPVMIGDQKRWSVAQIEAILSGKNAIPKEDFEL</sequence>
<organism evidence="1">
    <name type="scientific">Alloyangia sp. H15</name>
    <dbReference type="NCBI Taxonomy" id="3029062"/>
    <lineage>
        <taxon>Bacteria</taxon>
        <taxon>Pseudomonadati</taxon>
        <taxon>Pseudomonadota</taxon>
        <taxon>Alphaproteobacteria</taxon>
        <taxon>Rhodobacterales</taxon>
        <taxon>Roseobacteraceae</taxon>
        <taxon>Alloyangia</taxon>
    </lineage>
</organism>
<name>A0AAU8AGA8_9RHOB</name>
<dbReference type="EMBL" id="CP123384">
    <property type="protein sequence ID" value="XCC93528.1"/>
    <property type="molecule type" value="Genomic_DNA"/>
</dbReference>
<protein>
    <recommendedName>
        <fullName evidence="2">DNA-binding protein</fullName>
    </recommendedName>
</protein>
<dbReference type="AlphaFoldDB" id="A0AAU8AGA8"/>
<dbReference type="RefSeq" id="WP_353472352.1">
    <property type="nucleotide sequence ID" value="NZ_CP123384.1"/>
</dbReference>
<accession>A0AAU8AGA8</accession>
<reference evidence="1" key="1">
    <citation type="submission" date="2023-02" db="EMBL/GenBank/DDBJ databases">
        <title>Description and genomic characterization of Salipiger bruguierae sp. nov., isolated from the sediment of mangrove plant Bruguiera sexangula.</title>
        <authorList>
            <person name="Long M."/>
        </authorList>
    </citation>
    <scope>NUCLEOTIDE SEQUENCE</scope>
    <source>
        <strain evidence="1">H15</strain>
    </source>
</reference>
<gene>
    <name evidence="1" type="ORF">PVT71_13745</name>
</gene>